<dbReference type="Proteomes" id="UP001218218">
    <property type="component" value="Unassembled WGS sequence"/>
</dbReference>
<accession>A0AAD7ACD0</accession>
<feature type="compositionally biased region" description="Polar residues" evidence="1">
    <location>
        <begin position="186"/>
        <end position="199"/>
    </location>
</feature>
<feature type="region of interest" description="Disordered" evidence="1">
    <location>
        <begin position="94"/>
        <end position="120"/>
    </location>
</feature>
<reference evidence="2" key="1">
    <citation type="submission" date="2023-03" db="EMBL/GenBank/DDBJ databases">
        <title>Massive genome expansion in bonnet fungi (Mycena s.s.) driven by repeated elements and novel gene families across ecological guilds.</title>
        <authorList>
            <consortium name="Lawrence Berkeley National Laboratory"/>
            <person name="Harder C.B."/>
            <person name="Miyauchi S."/>
            <person name="Viragh M."/>
            <person name="Kuo A."/>
            <person name="Thoen E."/>
            <person name="Andreopoulos B."/>
            <person name="Lu D."/>
            <person name="Skrede I."/>
            <person name="Drula E."/>
            <person name="Henrissat B."/>
            <person name="Morin E."/>
            <person name="Kohler A."/>
            <person name="Barry K."/>
            <person name="LaButti K."/>
            <person name="Morin E."/>
            <person name="Salamov A."/>
            <person name="Lipzen A."/>
            <person name="Mereny Z."/>
            <person name="Hegedus B."/>
            <person name="Baldrian P."/>
            <person name="Stursova M."/>
            <person name="Weitz H."/>
            <person name="Taylor A."/>
            <person name="Grigoriev I.V."/>
            <person name="Nagy L.G."/>
            <person name="Martin F."/>
            <person name="Kauserud H."/>
        </authorList>
    </citation>
    <scope>NUCLEOTIDE SEQUENCE</scope>
    <source>
        <strain evidence="2">CBHHK002</strain>
    </source>
</reference>
<evidence type="ECO:0000313" key="2">
    <source>
        <dbReference type="EMBL" id="KAJ7354065.1"/>
    </source>
</evidence>
<evidence type="ECO:0000256" key="1">
    <source>
        <dbReference type="SAM" id="MobiDB-lite"/>
    </source>
</evidence>
<feature type="compositionally biased region" description="Basic and acidic residues" evidence="1">
    <location>
        <begin position="100"/>
        <end position="109"/>
    </location>
</feature>
<sequence length="605" mass="65659">MLTPYAVVAISLVIYHHGGLFYQVAFTRHSLRHHGATGSTDSGCDIPLLRPFLCTSISFLKANPAHSRLHPPRLASRAHLRPSRSRRLILRPPSCAAARSPEDAPEPRLHSHLHRPPHHPPVPALLRSVGSGYRPTPYNNFLPVFVVQRPDDISYVVLTSTFSSDSPTRYMTSPCESGSARLASHSAPTTVDTDACSRSTEQDADNERIRTSVAGWSEWGRRASCAASPQAIVFGTRLRNRQTLMHTSLQLLNLCARLSLSLATDPTFSVFAKPSPAAAPFLTSSSQPLASAVRRCPVSPLVASFLSSPLLDNVTMRSLRLAGFVPKLHRHLPLPPVDVVGCRVRLGHAVARVRCCFLVVHAVHACCDREGFAGRGLRGAGRADREKRYERADAAPRPLRPCIARWLGAWMAVRSGGTSCAESDQYVLGDCETFTGAHATVSEGQAGGDEDSEEGLADHARVGNTRIRLTIYAPGSSFNLSCLPRRLGTLTSPSTVRHSPFLETWSLETDPTSHHPFALAPPLFLVVGAVSLSLQPLTCPFLYSGRSVLALRCFHGGGFGGGVTANFLFRTLDFGVLVVVLPLVRCHPRVTPALQREMRPTPETA</sequence>
<evidence type="ECO:0000313" key="3">
    <source>
        <dbReference type="Proteomes" id="UP001218218"/>
    </source>
</evidence>
<protein>
    <submittedName>
        <fullName evidence="2">Uncharacterized protein</fullName>
    </submittedName>
</protein>
<keyword evidence="3" id="KW-1185">Reference proteome</keyword>
<gene>
    <name evidence="2" type="ORF">DFH08DRAFT_1076955</name>
</gene>
<dbReference type="EMBL" id="JARIHO010000010">
    <property type="protein sequence ID" value="KAJ7354065.1"/>
    <property type="molecule type" value="Genomic_DNA"/>
</dbReference>
<feature type="region of interest" description="Disordered" evidence="1">
    <location>
        <begin position="168"/>
        <end position="206"/>
    </location>
</feature>
<comment type="caution">
    <text evidence="2">The sequence shown here is derived from an EMBL/GenBank/DDBJ whole genome shotgun (WGS) entry which is preliminary data.</text>
</comment>
<organism evidence="2 3">
    <name type="scientific">Mycena albidolilacea</name>
    <dbReference type="NCBI Taxonomy" id="1033008"/>
    <lineage>
        <taxon>Eukaryota</taxon>
        <taxon>Fungi</taxon>
        <taxon>Dikarya</taxon>
        <taxon>Basidiomycota</taxon>
        <taxon>Agaricomycotina</taxon>
        <taxon>Agaricomycetes</taxon>
        <taxon>Agaricomycetidae</taxon>
        <taxon>Agaricales</taxon>
        <taxon>Marasmiineae</taxon>
        <taxon>Mycenaceae</taxon>
        <taxon>Mycena</taxon>
    </lineage>
</organism>
<dbReference type="AlphaFoldDB" id="A0AAD7ACD0"/>
<proteinExistence type="predicted"/>
<name>A0AAD7ACD0_9AGAR</name>